<evidence type="ECO:0000256" key="4">
    <source>
        <dbReference type="ARBA" id="ARBA00006171"/>
    </source>
</evidence>
<comment type="cofactor">
    <cofactor evidence="2">
        <name>Mg(2+)</name>
        <dbReference type="ChEBI" id="CHEBI:18420"/>
    </cofactor>
</comment>
<protein>
    <recommendedName>
        <fullName evidence="5">phosphoglycolate phosphatase</fullName>
        <ecNumber evidence="5">3.1.3.18</ecNumber>
    </recommendedName>
</protein>
<evidence type="ECO:0000256" key="8">
    <source>
        <dbReference type="ARBA" id="ARBA00022842"/>
    </source>
</evidence>
<evidence type="ECO:0000256" key="6">
    <source>
        <dbReference type="ARBA" id="ARBA00022723"/>
    </source>
</evidence>
<dbReference type="Gene3D" id="3.40.50.1000">
    <property type="entry name" value="HAD superfamily/HAD-like"/>
    <property type="match status" value="1"/>
</dbReference>
<dbReference type="PANTHER" id="PTHR43434">
    <property type="entry name" value="PHOSPHOGLYCOLATE PHOSPHATASE"/>
    <property type="match status" value="1"/>
</dbReference>
<gene>
    <name evidence="10" type="primary">gph</name>
    <name evidence="10" type="ORF">ISP17_05765</name>
</gene>
<evidence type="ECO:0000256" key="9">
    <source>
        <dbReference type="ARBA" id="ARBA00023277"/>
    </source>
</evidence>
<comment type="caution">
    <text evidence="10">The sequence shown here is derived from an EMBL/GenBank/DDBJ whole genome shotgun (WGS) entry which is preliminary data.</text>
</comment>
<dbReference type="PANTHER" id="PTHR43434:SF1">
    <property type="entry name" value="PHOSPHOGLYCOLATE PHOSPHATASE"/>
    <property type="match status" value="1"/>
</dbReference>
<dbReference type="NCBIfam" id="TIGR01449">
    <property type="entry name" value="PGP_bact"/>
    <property type="match status" value="1"/>
</dbReference>
<evidence type="ECO:0000256" key="7">
    <source>
        <dbReference type="ARBA" id="ARBA00022801"/>
    </source>
</evidence>
<dbReference type="RefSeq" id="WP_404630912.1">
    <property type="nucleotide sequence ID" value="NZ_JADIKM010000001.1"/>
</dbReference>
<evidence type="ECO:0000313" key="11">
    <source>
        <dbReference type="Proteomes" id="UP001620460"/>
    </source>
</evidence>
<evidence type="ECO:0000256" key="5">
    <source>
        <dbReference type="ARBA" id="ARBA00013078"/>
    </source>
</evidence>
<dbReference type="SFLD" id="SFLDS00003">
    <property type="entry name" value="Haloacid_Dehalogenase"/>
    <property type="match status" value="1"/>
</dbReference>
<comment type="similarity">
    <text evidence="4">Belongs to the HAD-like hydrolase superfamily. CbbY/CbbZ/Gph/YieH family.</text>
</comment>
<dbReference type="SFLD" id="SFLDG01129">
    <property type="entry name" value="C1.5:_HAD__Beta-PGM__Phosphata"/>
    <property type="match status" value="1"/>
</dbReference>
<proteinExistence type="inferred from homology"/>
<keyword evidence="9" id="KW-0119">Carbohydrate metabolism</keyword>
<dbReference type="InterPro" id="IPR050155">
    <property type="entry name" value="HAD-like_hydrolase_sf"/>
</dbReference>
<name>A0ABW8JRH4_9GAMM</name>
<reference evidence="10 11" key="1">
    <citation type="submission" date="2020-10" db="EMBL/GenBank/DDBJ databases">
        <title>Phylogeny of dyella-like bacteria.</title>
        <authorList>
            <person name="Fu J."/>
        </authorList>
    </citation>
    <scope>NUCLEOTIDE SEQUENCE [LARGE SCALE GENOMIC DNA]</scope>
    <source>
        <strain evidence="10 11">Gsoil3046</strain>
    </source>
</reference>
<dbReference type="GO" id="GO:0008967">
    <property type="term" value="F:phosphoglycolate phosphatase activity"/>
    <property type="evidence" value="ECO:0007669"/>
    <property type="project" value="UniProtKB-EC"/>
</dbReference>
<dbReference type="EC" id="3.1.3.18" evidence="5"/>
<comment type="pathway">
    <text evidence="3">Organic acid metabolism; glycolate biosynthesis; glycolate from 2-phosphoglycolate: step 1/1.</text>
</comment>
<keyword evidence="6" id="KW-0479">Metal-binding</keyword>
<accession>A0ABW8JRH4</accession>
<sequence>MTVQSHRAARADTAGRIDLLTFDLDGTLVDTAAEIAEAVNRALADVDVAPCPQPQIESLIGAGAHELMRRLLAQIDPAQRLDRELVLARLDHHYAQTAGTHGVTYPGAHACLQALRKGGVRLGLVTNKELRHARRVLDANDLTGYFEQVIGGDSLAWKKPDARVLQHVMAMLRSEPARTAHLGDSATDLHAARNAGVADWAVPWGYNAGQPVEHDRPSRMFQSLSQVAEHVLSLRQGPNASEISAVRATGLSG</sequence>
<dbReference type="InterPro" id="IPR037512">
    <property type="entry name" value="PGPase_prok"/>
</dbReference>
<dbReference type="NCBIfam" id="TIGR01549">
    <property type="entry name" value="HAD-SF-IA-v1"/>
    <property type="match status" value="1"/>
</dbReference>
<evidence type="ECO:0000256" key="2">
    <source>
        <dbReference type="ARBA" id="ARBA00001946"/>
    </source>
</evidence>
<keyword evidence="11" id="KW-1185">Reference proteome</keyword>
<dbReference type="Gene3D" id="1.10.150.240">
    <property type="entry name" value="Putative phosphatase, domain 2"/>
    <property type="match status" value="1"/>
</dbReference>
<dbReference type="EMBL" id="JADIKM010000001">
    <property type="protein sequence ID" value="MFK2903458.1"/>
    <property type="molecule type" value="Genomic_DNA"/>
</dbReference>
<dbReference type="PRINTS" id="PR00413">
    <property type="entry name" value="HADHALOGNASE"/>
</dbReference>
<dbReference type="InterPro" id="IPR023214">
    <property type="entry name" value="HAD_sf"/>
</dbReference>
<dbReference type="SFLD" id="SFLDG01135">
    <property type="entry name" value="C1.5.6:_HAD__Beta-PGM__Phospha"/>
    <property type="match status" value="1"/>
</dbReference>
<dbReference type="Proteomes" id="UP001620460">
    <property type="component" value="Unassembled WGS sequence"/>
</dbReference>
<keyword evidence="7 10" id="KW-0378">Hydrolase</keyword>
<organism evidence="10 11">
    <name type="scientific">Dyella ginsengisoli</name>
    <dbReference type="NCBI Taxonomy" id="363848"/>
    <lineage>
        <taxon>Bacteria</taxon>
        <taxon>Pseudomonadati</taxon>
        <taxon>Pseudomonadota</taxon>
        <taxon>Gammaproteobacteria</taxon>
        <taxon>Lysobacterales</taxon>
        <taxon>Rhodanobacteraceae</taxon>
        <taxon>Dyella</taxon>
    </lineage>
</organism>
<dbReference type="InterPro" id="IPR023198">
    <property type="entry name" value="PGP-like_dom2"/>
</dbReference>
<evidence type="ECO:0000256" key="3">
    <source>
        <dbReference type="ARBA" id="ARBA00004818"/>
    </source>
</evidence>
<dbReference type="InterPro" id="IPR036412">
    <property type="entry name" value="HAD-like_sf"/>
</dbReference>
<dbReference type="InterPro" id="IPR041492">
    <property type="entry name" value="HAD_2"/>
</dbReference>
<dbReference type="Pfam" id="PF13419">
    <property type="entry name" value="HAD_2"/>
    <property type="match status" value="1"/>
</dbReference>
<comment type="catalytic activity">
    <reaction evidence="1">
        <text>2-phosphoglycolate + H2O = glycolate + phosphate</text>
        <dbReference type="Rhea" id="RHEA:14369"/>
        <dbReference type="ChEBI" id="CHEBI:15377"/>
        <dbReference type="ChEBI" id="CHEBI:29805"/>
        <dbReference type="ChEBI" id="CHEBI:43474"/>
        <dbReference type="ChEBI" id="CHEBI:58033"/>
        <dbReference type="EC" id="3.1.3.18"/>
    </reaction>
</comment>
<evidence type="ECO:0000256" key="1">
    <source>
        <dbReference type="ARBA" id="ARBA00000830"/>
    </source>
</evidence>
<dbReference type="InterPro" id="IPR006439">
    <property type="entry name" value="HAD-SF_hydro_IA"/>
</dbReference>
<dbReference type="SUPFAM" id="SSF56784">
    <property type="entry name" value="HAD-like"/>
    <property type="match status" value="1"/>
</dbReference>
<keyword evidence="8" id="KW-0460">Magnesium</keyword>
<evidence type="ECO:0000313" key="10">
    <source>
        <dbReference type="EMBL" id="MFK2903458.1"/>
    </source>
</evidence>